<dbReference type="PANTHER" id="PTHR10746">
    <property type="entry name" value="50S RIBOSOMAL PROTEIN L4"/>
    <property type="match status" value="1"/>
</dbReference>
<keyword evidence="5" id="KW-0687">Ribonucleoprotein</keyword>
<dbReference type="Gene3D" id="3.40.1370.10">
    <property type="match status" value="1"/>
</dbReference>
<protein>
    <recommendedName>
        <fullName evidence="6">Large ribosomal subunit protein uL4c</fullName>
    </recommendedName>
    <alternativeName>
        <fullName evidence="7">50S ribosomal protein L4, chloroplastic</fullName>
    </alternativeName>
</protein>
<dbReference type="InterPro" id="IPR023574">
    <property type="entry name" value="Ribosomal_uL4_dom_sf"/>
</dbReference>
<keyword evidence="3" id="KW-0694">RNA-binding</keyword>
<reference evidence="9" key="1">
    <citation type="journal article" date="2019" name="Genome Biol. Evol.">
        <title>Nephromyces represents a diverse and novel lineage of the Apicomplexa that has retained apicoplasts.</title>
        <authorList>
            <person name="Munoz-Gomez S.A."/>
            <person name="Durnin K."/>
            <person name="Eme L."/>
            <person name="Paight C."/>
            <person name="Lane C.E."/>
            <person name="Saffo M.B."/>
            <person name="Slamovits C.H."/>
        </authorList>
    </citation>
    <scope>NUCLEOTIDE SEQUENCE</scope>
    <source>
        <strain evidence="9">449</strain>
    </source>
</reference>
<evidence type="ECO:0000256" key="5">
    <source>
        <dbReference type="ARBA" id="ARBA00023274"/>
    </source>
</evidence>
<evidence type="ECO:0000313" key="9">
    <source>
        <dbReference type="EMBL" id="QEM01666.1"/>
    </source>
</evidence>
<evidence type="ECO:0000256" key="8">
    <source>
        <dbReference type="SAM" id="MobiDB-lite"/>
    </source>
</evidence>
<dbReference type="AlphaFoldDB" id="A0A5C1H8J6"/>
<feature type="region of interest" description="Disordered" evidence="8">
    <location>
        <begin position="72"/>
        <end position="97"/>
    </location>
</feature>
<dbReference type="GO" id="GO:0003735">
    <property type="term" value="F:structural constituent of ribosome"/>
    <property type="evidence" value="ECO:0007669"/>
    <property type="project" value="InterPro"/>
</dbReference>
<gene>
    <name evidence="9" type="primary">rpl4</name>
</gene>
<evidence type="ECO:0000256" key="1">
    <source>
        <dbReference type="ARBA" id="ARBA00010528"/>
    </source>
</evidence>
<dbReference type="GO" id="GO:0006412">
    <property type="term" value="P:translation"/>
    <property type="evidence" value="ECO:0007669"/>
    <property type="project" value="InterPro"/>
</dbReference>
<evidence type="ECO:0000256" key="7">
    <source>
        <dbReference type="ARBA" id="ARBA00035387"/>
    </source>
</evidence>
<dbReference type="EMBL" id="MK573202">
    <property type="protein sequence ID" value="QEM01666.1"/>
    <property type="molecule type" value="Genomic_DNA"/>
</dbReference>
<dbReference type="GO" id="GO:0005840">
    <property type="term" value="C:ribosome"/>
    <property type="evidence" value="ECO:0007669"/>
    <property type="project" value="UniProtKB-KW"/>
</dbReference>
<proteinExistence type="inferred from homology"/>
<accession>A0A5C1H8J6</accession>
<evidence type="ECO:0000256" key="4">
    <source>
        <dbReference type="ARBA" id="ARBA00022980"/>
    </source>
</evidence>
<dbReference type="Pfam" id="PF00573">
    <property type="entry name" value="Ribosomal_L4"/>
    <property type="match status" value="1"/>
</dbReference>
<evidence type="ECO:0000256" key="6">
    <source>
        <dbReference type="ARBA" id="ARBA00035208"/>
    </source>
</evidence>
<organism evidence="9">
    <name type="scientific">Nephromyces sp. ex Molgula occidentalis</name>
    <dbReference type="NCBI Taxonomy" id="2544991"/>
    <lineage>
        <taxon>Eukaryota</taxon>
        <taxon>Sar</taxon>
        <taxon>Alveolata</taxon>
        <taxon>Apicomplexa</taxon>
        <taxon>Aconoidasida</taxon>
        <taxon>Nephromycida</taxon>
        <taxon>Nephromyces</taxon>
    </lineage>
</organism>
<sequence length="214" mass="25099">MKKKLSTKKVLLFYPIRSFSNWNLYIKGIFILKGQINLLKYLNHKTKLFIKDIINKEYNYFIKKNISSTKTRGEISKSNKKPRPQKGTGKARAGSFKSPLWRGGGIIFGPKPTNFKIKISHKLLRLSKYILFFNKRNNIFIIKYSNNFPILNTNLNQHISQEIINLGISLKSKLLIINTTFCNLNEYIKNIKIIHIFKLTSLDLLQHDYIFIFI</sequence>
<dbReference type="GO" id="GO:1990904">
    <property type="term" value="C:ribonucleoprotein complex"/>
    <property type="evidence" value="ECO:0007669"/>
    <property type="project" value="UniProtKB-KW"/>
</dbReference>
<keyword evidence="2" id="KW-0699">rRNA-binding</keyword>
<dbReference type="GO" id="GO:0019843">
    <property type="term" value="F:rRNA binding"/>
    <property type="evidence" value="ECO:0007669"/>
    <property type="project" value="UniProtKB-KW"/>
</dbReference>
<name>A0A5C1H8J6_9APIC</name>
<dbReference type="PANTHER" id="PTHR10746:SF17">
    <property type="entry name" value="LARGE RIBOSOMAL SUBUNIT PROTEIN UL4C"/>
    <property type="match status" value="1"/>
</dbReference>
<dbReference type="InterPro" id="IPR013005">
    <property type="entry name" value="Ribosomal_uL4-like"/>
</dbReference>
<keyword evidence="4 9" id="KW-0689">Ribosomal protein</keyword>
<comment type="similarity">
    <text evidence="1">Belongs to the universal ribosomal protein uL4 family.</text>
</comment>
<dbReference type="InterPro" id="IPR002136">
    <property type="entry name" value="Ribosomal_uL4"/>
</dbReference>
<evidence type="ECO:0000256" key="2">
    <source>
        <dbReference type="ARBA" id="ARBA00022730"/>
    </source>
</evidence>
<dbReference type="SUPFAM" id="SSF52166">
    <property type="entry name" value="Ribosomal protein L4"/>
    <property type="match status" value="1"/>
</dbReference>
<evidence type="ECO:0000256" key="3">
    <source>
        <dbReference type="ARBA" id="ARBA00022884"/>
    </source>
</evidence>